<protein>
    <recommendedName>
        <fullName evidence="5">Ubiquinone biosynthesis O-methyltransferase, mitochondrial</fullName>
    </recommendedName>
    <alternativeName>
        <fullName evidence="5">3-demethylubiquinol 3-O-methyltransferase</fullName>
        <ecNumber evidence="5">2.1.1.64</ecNumber>
    </alternativeName>
    <alternativeName>
        <fullName evidence="5">3-demethylubiquinone 3-O-methyltransferase</fullName>
        <ecNumber evidence="5">2.1.1.-</ecNumber>
    </alternativeName>
    <alternativeName>
        <fullName evidence="5">Polyprenyldihydroxybenzoate methyltransferase</fullName>
        <ecNumber evidence="5">2.1.1.114</ecNumber>
    </alternativeName>
</protein>
<keyword evidence="2 5" id="KW-0808">Transferase</keyword>
<comment type="catalytic activity">
    <reaction evidence="5">
        <text>a 3-demethylubiquinone + S-adenosyl-L-methionine = a ubiquinone + S-adenosyl-L-homocysteine</text>
        <dbReference type="Rhea" id="RHEA:81215"/>
        <dbReference type="Rhea" id="RHEA-COMP:9565"/>
        <dbReference type="Rhea" id="RHEA-COMP:19654"/>
        <dbReference type="ChEBI" id="CHEBI:16389"/>
        <dbReference type="ChEBI" id="CHEBI:57856"/>
        <dbReference type="ChEBI" id="CHEBI:59789"/>
        <dbReference type="ChEBI" id="CHEBI:231825"/>
    </reaction>
</comment>
<comment type="similarity">
    <text evidence="5">Belongs to the class I-like SAM-binding methyltransferase superfamily. UbiG/COQ3 family.</text>
</comment>
<dbReference type="SUPFAM" id="SSF53335">
    <property type="entry name" value="S-adenosyl-L-methionine-dependent methyltransferases"/>
    <property type="match status" value="1"/>
</dbReference>
<dbReference type="UniPathway" id="UPA00232"/>
<comment type="function">
    <text evidence="5">O-methyltransferase required for two non-consecutive steps during ubiquinone biosynthesis. Catalyzes the 2 O-methylation of 3,4-dihydroxy-5-(all-trans-polyprenyl)benzoic acid into 4-hydroxy-3-methoxy-5-(all-trans-polyprenyl)benzoic acid. Also catalyzes the last step of ubiquinone biosynthesis by mediating methylation of 3-demethylubiquinone into ubiquinone. Also able to mediate the methylation of 3-demethylubiquinol into ubiquinol.</text>
</comment>
<dbReference type="GO" id="GO:0046872">
    <property type="term" value="F:metal ion binding"/>
    <property type="evidence" value="ECO:0007669"/>
    <property type="project" value="UniProtKB-KW"/>
</dbReference>
<organism evidence="7 8">
    <name type="scientific">Piedraia hortae CBS 480.64</name>
    <dbReference type="NCBI Taxonomy" id="1314780"/>
    <lineage>
        <taxon>Eukaryota</taxon>
        <taxon>Fungi</taxon>
        <taxon>Dikarya</taxon>
        <taxon>Ascomycota</taxon>
        <taxon>Pezizomycotina</taxon>
        <taxon>Dothideomycetes</taxon>
        <taxon>Dothideomycetidae</taxon>
        <taxon>Capnodiales</taxon>
        <taxon>Piedraiaceae</taxon>
        <taxon>Piedraia</taxon>
    </lineage>
</organism>
<evidence type="ECO:0000256" key="4">
    <source>
        <dbReference type="ARBA" id="ARBA00022691"/>
    </source>
</evidence>
<feature type="binding site" evidence="5">
    <location>
        <position position="155"/>
    </location>
    <ligand>
        <name>Mg(2+)</name>
        <dbReference type="ChEBI" id="CHEBI:18420"/>
    </ligand>
</feature>
<evidence type="ECO:0000313" key="8">
    <source>
        <dbReference type="Proteomes" id="UP000799421"/>
    </source>
</evidence>
<keyword evidence="5" id="KW-0460">Magnesium</keyword>
<dbReference type="EMBL" id="MU006033">
    <property type="protein sequence ID" value="KAF2857656.1"/>
    <property type="molecule type" value="Genomic_DNA"/>
</dbReference>
<dbReference type="Pfam" id="PF08241">
    <property type="entry name" value="Methyltransf_11"/>
    <property type="match status" value="1"/>
</dbReference>
<comment type="subcellular location">
    <subcellularLocation>
        <location evidence="5">Mitochondrion inner membrane</location>
        <topology evidence="5">Peripheral membrane protein</topology>
        <orientation evidence="5">Matrix side</orientation>
    </subcellularLocation>
</comment>
<dbReference type="NCBIfam" id="TIGR01983">
    <property type="entry name" value="UbiG"/>
    <property type="match status" value="1"/>
</dbReference>
<keyword evidence="3 5" id="KW-0831">Ubiquinone biosynthesis</keyword>
<comment type="cofactor">
    <cofactor evidence="5">
        <name>Mg(2+)</name>
        <dbReference type="ChEBI" id="CHEBI:18420"/>
    </cofactor>
</comment>
<name>A0A6A7BQW6_9PEZI</name>
<feature type="binding site" evidence="5">
    <location>
        <position position="83"/>
    </location>
    <ligand>
        <name>S-adenosyl-L-methionine</name>
        <dbReference type="ChEBI" id="CHEBI:59789"/>
    </ligand>
</feature>
<keyword evidence="4 5" id="KW-0949">S-adenosyl-L-methionine</keyword>
<evidence type="ECO:0000259" key="6">
    <source>
        <dbReference type="Pfam" id="PF08241"/>
    </source>
</evidence>
<accession>A0A6A7BQW6</accession>
<dbReference type="GO" id="GO:0061542">
    <property type="term" value="F:3-demethylubiquinol 3-O-methyltransferase activity"/>
    <property type="evidence" value="ECO:0007669"/>
    <property type="project" value="UniProtKB-UniRule"/>
</dbReference>
<evidence type="ECO:0000256" key="1">
    <source>
        <dbReference type="ARBA" id="ARBA00022603"/>
    </source>
</evidence>
<dbReference type="GO" id="GO:0010420">
    <property type="term" value="F:polyprenyldihydroxybenzoate methyltransferase activity"/>
    <property type="evidence" value="ECO:0007669"/>
    <property type="project" value="UniProtKB-UniRule"/>
</dbReference>
<dbReference type="GO" id="GO:0031314">
    <property type="term" value="C:extrinsic component of mitochondrial inner membrane"/>
    <property type="evidence" value="ECO:0007669"/>
    <property type="project" value="UniProtKB-UniRule"/>
</dbReference>
<dbReference type="CDD" id="cd02440">
    <property type="entry name" value="AdoMet_MTases"/>
    <property type="match status" value="1"/>
</dbReference>
<dbReference type="InterPro" id="IPR010233">
    <property type="entry name" value="UbiG_MeTrfase"/>
</dbReference>
<dbReference type="EC" id="2.1.1.-" evidence="5"/>
<sequence>MFRTPHKRLLALPAKISPPLRATHTSSVNHEEVTHFNALASDWWDPHGSSRLLHLMNPWRHTFIRQCLIHQDPATKLRFLDVGCGGGIFAESAARLPQTESVIAVDPTPEVITVAKKHQTMDPLLMEPGRLTYLNSTVEELKHASPRFDIVTLFEVIEHIQRPSPFLETCLRHVKPGGWLIGSTISRHPLSWFTTKFVAEDVLRLVPKGMHTWEQYIRPEELRAWAASQLELDAWHCMGVVYIPGLGWKEVKGSADYGNYFFGMRKSLASVQEDVIETT</sequence>
<evidence type="ECO:0000256" key="5">
    <source>
        <dbReference type="HAMAP-Rule" id="MF_03190"/>
    </source>
</evidence>
<evidence type="ECO:0000313" key="7">
    <source>
        <dbReference type="EMBL" id="KAF2857656.1"/>
    </source>
</evidence>
<keyword evidence="5" id="KW-0472">Membrane</keyword>
<feature type="binding site" evidence="5">
    <location>
        <position position="60"/>
    </location>
    <ligand>
        <name>S-adenosyl-L-methionine</name>
        <dbReference type="ChEBI" id="CHEBI:59789"/>
    </ligand>
</feature>
<dbReference type="EC" id="2.1.1.64" evidence="5"/>
<dbReference type="AlphaFoldDB" id="A0A6A7BQW6"/>
<dbReference type="HAMAP" id="MF_00472">
    <property type="entry name" value="UbiG"/>
    <property type="match status" value="1"/>
</dbReference>
<comment type="subunit">
    <text evidence="5">Component of a multi-subunit COQ enzyme complex, composed of at least COQ3, COQ4, COQ5, COQ6, COQ7 and COQ9.</text>
</comment>
<feature type="binding site" evidence="5">
    <location>
        <position position="158"/>
    </location>
    <ligand>
        <name>Mg(2+)</name>
        <dbReference type="ChEBI" id="CHEBI:18420"/>
    </ligand>
</feature>
<dbReference type="EC" id="2.1.1.114" evidence="5"/>
<keyword evidence="5" id="KW-0496">Mitochondrion</keyword>
<dbReference type="OrthoDB" id="3265906at2759"/>
<comment type="catalytic activity">
    <reaction evidence="5">
        <text>a 3-demethylubiquinol + S-adenosyl-L-methionine = a ubiquinol + S-adenosyl-L-homocysteine + H(+)</text>
        <dbReference type="Rhea" id="RHEA:44380"/>
        <dbReference type="Rhea" id="RHEA-COMP:9566"/>
        <dbReference type="Rhea" id="RHEA-COMP:10914"/>
        <dbReference type="ChEBI" id="CHEBI:15378"/>
        <dbReference type="ChEBI" id="CHEBI:17976"/>
        <dbReference type="ChEBI" id="CHEBI:57856"/>
        <dbReference type="ChEBI" id="CHEBI:59789"/>
        <dbReference type="ChEBI" id="CHEBI:84422"/>
        <dbReference type="EC" id="2.1.1.64"/>
    </reaction>
</comment>
<dbReference type="PANTHER" id="PTHR43464">
    <property type="entry name" value="METHYLTRANSFERASE"/>
    <property type="match status" value="1"/>
</dbReference>
<reference evidence="7" key="1">
    <citation type="journal article" date="2020" name="Stud. Mycol.">
        <title>101 Dothideomycetes genomes: a test case for predicting lifestyles and emergence of pathogens.</title>
        <authorList>
            <person name="Haridas S."/>
            <person name="Albert R."/>
            <person name="Binder M."/>
            <person name="Bloem J."/>
            <person name="Labutti K."/>
            <person name="Salamov A."/>
            <person name="Andreopoulos B."/>
            <person name="Baker S."/>
            <person name="Barry K."/>
            <person name="Bills G."/>
            <person name="Bluhm B."/>
            <person name="Cannon C."/>
            <person name="Castanera R."/>
            <person name="Culley D."/>
            <person name="Daum C."/>
            <person name="Ezra D."/>
            <person name="Gonzalez J."/>
            <person name="Henrissat B."/>
            <person name="Kuo A."/>
            <person name="Liang C."/>
            <person name="Lipzen A."/>
            <person name="Lutzoni F."/>
            <person name="Magnuson J."/>
            <person name="Mondo S."/>
            <person name="Nolan M."/>
            <person name="Ohm R."/>
            <person name="Pangilinan J."/>
            <person name="Park H.-J."/>
            <person name="Ramirez L."/>
            <person name="Alfaro M."/>
            <person name="Sun H."/>
            <person name="Tritt A."/>
            <person name="Yoshinaga Y."/>
            <person name="Zwiers L.-H."/>
            <person name="Turgeon B."/>
            <person name="Goodwin S."/>
            <person name="Spatafora J."/>
            <person name="Crous P."/>
            <person name="Grigoriev I."/>
        </authorList>
    </citation>
    <scope>NUCLEOTIDE SEQUENCE</scope>
    <source>
        <strain evidence="7">CBS 480.64</strain>
    </source>
</reference>
<keyword evidence="5" id="KW-0479">Metal-binding</keyword>
<feature type="domain" description="Methyltransferase type 11" evidence="6">
    <location>
        <begin position="80"/>
        <end position="181"/>
    </location>
</feature>
<dbReference type="Gene3D" id="3.40.50.150">
    <property type="entry name" value="Vaccinia Virus protein VP39"/>
    <property type="match status" value="1"/>
</dbReference>
<gene>
    <name evidence="5" type="primary">COQ3</name>
    <name evidence="7" type="ORF">K470DRAFT_260599</name>
</gene>
<dbReference type="Proteomes" id="UP000799421">
    <property type="component" value="Unassembled WGS sequence"/>
</dbReference>
<keyword evidence="5" id="KW-0999">Mitochondrion inner membrane</keyword>
<keyword evidence="1 5" id="KW-0489">Methyltransferase</keyword>
<dbReference type="GO" id="GO:0032259">
    <property type="term" value="P:methylation"/>
    <property type="evidence" value="ECO:0007669"/>
    <property type="project" value="UniProtKB-KW"/>
</dbReference>
<keyword evidence="8" id="KW-1185">Reference proteome</keyword>
<feature type="binding site" evidence="5">
    <location>
        <position position="106"/>
    </location>
    <ligand>
        <name>S-adenosyl-L-methionine</name>
        <dbReference type="ChEBI" id="CHEBI:59789"/>
    </ligand>
</feature>
<feature type="binding site" evidence="5">
    <location>
        <position position="159"/>
    </location>
    <ligand>
        <name>Mg(2+)</name>
        <dbReference type="ChEBI" id="CHEBI:18420"/>
    </ligand>
</feature>
<dbReference type="InterPro" id="IPR029063">
    <property type="entry name" value="SAM-dependent_MTases_sf"/>
</dbReference>
<comment type="pathway">
    <text evidence="5">Cofactor biosynthesis; ubiquinone biosynthesis.</text>
</comment>
<evidence type="ECO:0000256" key="3">
    <source>
        <dbReference type="ARBA" id="ARBA00022688"/>
    </source>
</evidence>
<dbReference type="InterPro" id="IPR013216">
    <property type="entry name" value="Methyltransf_11"/>
</dbReference>
<evidence type="ECO:0000256" key="2">
    <source>
        <dbReference type="ARBA" id="ARBA00022679"/>
    </source>
</evidence>
<dbReference type="PANTHER" id="PTHR43464:SF19">
    <property type="entry name" value="UBIQUINONE BIOSYNTHESIS O-METHYLTRANSFERASE, MITOCHONDRIAL"/>
    <property type="match status" value="1"/>
</dbReference>
<feature type="binding site" evidence="5">
    <location>
        <position position="154"/>
    </location>
    <ligand>
        <name>S-adenosyl-L-methionine</name>
        <dbReference type="ChEBI" id="CHEBI:59789"/>
    </ligand>
</feature>
<proteinExistence type="inferred from homology"/>
<comment type="catalytic activity">
    <reaction evidence="5">
        <text>a 3,4-dihydroxy-5-(all-trans-polyprenyl)benzoate + S-adenosyl-L-methionine = a 4-hydroxy-3-methoxy-5-(all-trans-polyprenyl)benzoate + S-adenosyl-L-homocysteine + H(+)</text>
        <dbReference type="Rhea" id="RHEA:44452"/>
        <dbReference type="Rhea" id="RHEA-COMP:10930"/>
        <dbReference type="Rhea" id="RHEA-COMP:10931"/>
        <dbReference type="ChEBI" id="CHEBI:15378"/>
        <dbReference type="ChEBI" id="CHEBI:57856"/>
        <dbReference type="ChEBI" id="CHEBI:59789"/>
        <dbReference type="ChEBI" id="CHEBI:64694"/>
        <dbReference type="ChEBI" id="CHEBI:84443"/>
        <dbReference type="EC" id="2.1.1.114"/>
    </reaction>
</comment>
<keyword evidence="7" id="KW-0830">Ubiquinone</keyword>